<sequence length="252" mass="28598">MSSPAEFYNSLPPLSKAYGTTCLIFTTAVQLGLLDWMLIALSYKLAFSRFQVWRLITNFFFLGKFSINFGIRLLMIVRYGVQLERGPFDRRTADFLWMMIFGAFSLLALAAIPIFYTPFLGISLVFMLVYVWSREFSNAQINIYGLVTLKAFYLPWAMLALDVIFGSSILPDLLGIIAGHLYYFLTVLHPLATGRILLTTPRWVHKLVARWRIGAPAPTRTNIRAQPETNTGAQPERNTGAAFQGRSYRLSD</sequence>
<evidence type="ECO:0000256" key="7">
    <source>
        <dbReference type="ARBA" id="ARBA00023136"/>
    </source>
</evidence>
<proteinExistence type="inferred from homology"/>
<comment type="similarity">
    <text evidence="3 8">Belongs to the derlin family.</text>
</comment>
<evidence type="ECO:0000256" key="8">
    <source>
        <dbReference type="RuleBase" id="RU363059"/>
    </source>
</evidence>
<accession>A0A2P2LCD8</accession>
<feature type="transmembrane region" description="Helical" evidence="8">
    <location>
        <begin position="173"/>
        <end position="192"/>
    </location>
</feature>
<dbReference type="GO" id="GO:0005789">
    <property type="term" value="C:endoplasmic reticulum membrane"/>
    <property type="evidence" value="ECO:0007669"/>
    <property type="project" value="UniProtKB-SubCell"/>
</dbReference>
<keyword evidence="4 8" id="KW-0812">Transmembrane</keyword>
<dbReference type="GO" id="GO:0006950">
    <property type="term" value="P:response to stress"/>
    <property type="evidence" value="ECO:0007669"/>
    <property type="project" value="UniProtKB-ARBA"/>
</dbReference>
<feature type="transmembrane region" description="Helical" evidence="8">
    <location>
        <begin position="141"/>
        <end position="161"/>
    </location>
</feature>
<reference evidence="9" key="1">
    <citation type="submission" date="2018-02" db="EMBL/GenBank/DDBJ databases">
        <title>Rhizophora mucronata_Transcriptome.</title>
        <authorList>
            <person name="Meera S.P."/>
            <person name="Sreeshan A."/>
            <person name="Augustine A."/>
        </authorList>
    </citation>
    <scope>NUCLEOTIDE SEQUENCE</scope>
    <source>
        <tissue evidence="9">Leaf</tissue>
    </source>
</reference>
<keyword evidence="5 8" id="KW-0256">Endoplasmic reticulum</keyword>
<comment type="function">
    <text evidence="8">May be involved in the degradation of misfolded endoplasmic reticulum (ER) luminal proteins.</text>
</comment>
<evidence type="ECO:0000256" key="5">
    <source>
        <dbReference type="ARBA" id="ARBA00022824"/>
    </source>
</evidence>
<feature type="transmembrane region" description="Helical" evidence="8">
    <location>
        <begin position="96"/>
        <end position="129"/>
    </location>
</feature>
<feature type="transmembrane region" description="Helical" evidence="8">
    <location>
        <begin position="17"/>
        <end position="43"/>
    </location>
</feature>
<dbReference type="PANTHER" id="PTHR11009">
    <property type="entry name" value="DER1-LIKE PROTEIN, DERLIN"/>
    <property type="match status" value="1"/>
</dbReference>
<keyword evidence="7 8" id="KW-0472">Membrane</keyword>
<evidence type="ECO:0000256" key="6">
    <source>
        <dbReference type="ARBA" id="ARBA00022989"/>
    </source>
</evidence>
<protein>
    <recommendedName>
        <fullName evidence="8">Derlin</fullName>
    </recommendedName>
</protein>
<keyword evidence="6 8" id="KW-1133">Transmembrane helix</keyword>
<dbReference type="Pfam" id="PF04511">
    <property type="entry name" value="DER1"/>
    <property type="match status" value="1"/>
</dbReference>
<evidence type="ECO:0000256" key="2">
    <source>
        <dbReference type="ARBA" id="ARBA00004477"/>
    </source>
</evidence>
<dbReference type="InterPro" id="IPR035952">
    <property type="entry name" value="Rhomboid-like_sf"/>
</dbReference>
<evidence type="ECO:0000256" key="1">
    <source>
        <dbReference type="ARBA" id="ARBA00003292"/>
    </source>
</evidence>
<feature type="transmembrane region" description="Helical" evidence="8">
    <location>
        <begin position="55"/>
        <end position="76"/>
    </location>
</feature>
<comment type="subcellular location">
    <subcellularLocation>
        <location evidence="2 8">Endoplasmic reticulum membrane</location>
        <topology evidence="2 8">Multi-pass membrane protein</topology>
    </subcellularLocation>
</comment>
<evidence type="ECO:0000256" key="3">
    <source>
        <dbReference type="ARBA" id="ARBA00008917"/>
    </source>
</evidence>
<name>A0A2P2LCD8_RHIMU</name>
<comment type="function">
    <text evidence="1">May be involved in the degradation process of specific misfolded endoplasmic reticulum (ER) luminal proteins.</text>
</comment>
<organism evidence="9">
    <name type="scientific">Rhizophora mucronata</name>
    <name type="common">Asiatic mangrove</name>
    <dbReference type="NCBI Taxonomy" id="61149"/>
    <lineage>
        <taxon>Eukaryota</taxon>
        <taxon>Viridiplantae</taxon>
        <taxon>Streptophyta</taxon>
        <taxon>Embryophyta</taxon>
        <taxon>Tracheophyta</taxon>
        <taxon>Spermatophyta</taxon>
        <taxon>Magnoliopsida</taxon>
        <taxon>eudicotyledons</taxon>
        <taxon>Gunneridae</taxon>
        <taxon>Pentapetalae</taxon>
        <taxon>rosids</taxon>
        <taxon>fabids</taxon>
        <taxon>Malpighiales</taxon>
        <taxon>Rhizophoraceae</taxon>
        <taxon>Rhizophora</taxon>
    </lineage>
</organism>
<dbReference type="EMBL" id="GGEC01035159">
    <property type="protein sequence ID" value="MBX15643.1"/>
    <property type="molecule type" value="Transcribed_RNA"/>
</dbReference>
<dbReference type="InterPro" id="IPR007599">
    <property type="entry name" value="DER1"/>
</dbReference>
<evidence type="ECO:0000256" key="4">
    <source>
        <dbReference type="ARBA" id="ARBA00022692"/>
    </source>
</evidence>
<evidence type="ECO:0000313" key="9">
    <source>
        <dbReference type="EMBL" id="MBX15643.1"/>
    </source>
</evidence>
<dbReference type="AlphaFoldDB" id="A0A2P2LCD8"/>
<dbReference type="SUPFAM" id="SSF144091">
    <property type="entry name" value="Rhomboid-like"/>
    <property type="match status" value="1"/>
</dbReference>